<dbReference type="EMBL" id="PDCP01000010">
    <property type="protein sequence ID" value="PEG40425.1"/>
    <property type="molecule type" value="Genomic_DNA"/>
</dbReference>
<feature type="domain" description="ABC transporter" evidence="4">
    <location>
        <begin position="21"/>
        <end position="243"/>
    </location>
</feature>
<dbReference type="InterPro" id="IPR003593">
    <property type="entry name" value="AAA+_ATPase"/>
</dbReference>
<keyword evidence="1" id="KW-0813">Transport</keyword>
<organism evidence="5 6">
    <name type="scientific">Mycolicibacterium agri</name>
    <name type="common">Mycobacterium agri</name>
    <dbReference type="NCBI Taxonomy" id="36811"/>
    <lineage>
        <taxon>Bacteria</taxon>
        <taxon>Bacillati</taxon>
        <taxon>Actinomycetota</taxon>
        <taxon>Actinomycetes</taxon>
        <taxon>Mycobacteriales</taxon>
        <taxon>Mycobacteriaceae</taxon>
        <taxon>Mycolicibacterium</taxon>
    </lineage>
</organism>
<dbReference type="GO" id="GO:0016887">
    <property type="term" value="F:ATP hydrolysis activity"/>
    <property type="evidence" value="ECO:0007669"/>
    <property type="project" value="InterPro"/>
</dbReference>
<evidence type="ECO:0000256" key="2">
    <source>
        <dbReference type="ARBA" id="ARBA00022741"/>
    </source>
</evidence>
<evidence type="ECO:0000313" key="5">
    <source>
        <dbReference type="EMBL" id="PEG40425.1"/>
    </source>
</evidence>
<dbReference type="SMART" id="SM00382">
    <property type="entry name" value="AAA"/>
    <property type="match status" value="1"/>
</dbReference>
<dbReference type="PANTHER" id="PTHR24220">
    <property type="entry name" value="IMPORT ATP-BINDING PROTEIN"/>
    <property type="match status" value="1"/>
</dbReference>
<keyword evidence="2" id="KW-0547">Nucleotide-binding</keyword>
<evidence type="ECO:0000256" key="1">
    <source>
        <dbReference type="ARBA" id="ARBA00022448"/>
    </source>
</evidence>
<dbReference type="SUPFAM" id="SSF52540">
    <property type="entry name" value="P-loop containing nucleoside triphosphate hydrolases"/>
    <property type="match status" value="1"/>
</dbReference>
<dbReference type="CDD" id="cd03255">
    <property type="entry name" value="ABC_MJ0796_LolCDE_FtsE"/>
    <property type="match status" value="1"/>
</dbReference>
<name>A0A2A7N8P9_MYCAG</name>
<dbReference type="AlphaFoldDB" id="A0A2A7N8P9"/>
<evidence type="ECO:0000256" key="3">
    <source>
        <dbReference type="ARBA" id="ARBA00022840"/>
    </source>
</evidence>
<dbReference type="InterPro" id="IPR017911">
    <property type="entry name" value="MacB-like_ATP-bd"/>
</dbReference>
<evidence type="ECO:0000313" key="6">
    <source>
        <dbReference type="Proteomes" id="UP000220914"/>
    </source>
</evidence>
<keyword evidence="6" id="KW-1185">Reference proteome</keyword>
<dbReference type="InterPro" id="IPR015854">
    <property type="entry name" value="ABC_transpr_LolD-like"/>
</dbReference>
<dbReference type="PANTHER" id="PTHR24220:SF685">
    <property type="entry name" value="ABC TRANSPORTER RELATED"/>
    <property type="match status" value="1"/>
</dbReference>
<comment type="caution">
    <text evidence="5">The sequence shown here is derived from an EMBL/GenBank/DDBJ whole genome shotgun (WGS) entry which is preliminary data.</text>
</comment>
<reference evidence="5 6" key="1">
    <citation type="submission" date="2017-10" db="EMBL/GenBank/DDBJ databases">
        <title>The new phylogeny of genus Mycobacterium.</title>
        <authorList>
            <person name="Tortoli E."/>
            <person name="Trovato A."/>
            <person name="Cirillo D.M."/>
        </authorList>
    </citation>
    <scope>NUCLEOTIDE SEQUENCE [LARGE SCALE GENOMIC DNA]</scope>
    <source>
        <strain evidence="5 6">CCUG37673</strain>
    </source>
</reference>
<dbReference type="Proteomes" id="UP000220914">
    <property type="component" value="Unassembled WGS sequence"/>
</dbReference>
<dbReference type="InterPro" id="IPR017871">
    <property type="entry name" value="ABC_transporter-like_CS"/>
</dbReference>
<keyword evidence="3 5" id="KW-0067">ATP-binding</keyword>
<gene>
    <name evidence="5" type="ORF">CQY20_07550</name>
</gene>
<dbReference type="PROSITE" id="PS50893">
    <property type="entry name" value="ABC_TRANSPORTER_2"/>
    <property type="match status" value="1"/>
</dbReference>
<dbReference type="GO" id="GO:0005524">
    <property type="term" value="F:ATP binding"/>
    <property type="evidence" value="ECO:0007669"/>
    <property type="project" value="UniProtKB-KW"/>
</dbReference>
<dbReference type="InterPro" id="IPR003439">
    <property type="entry name" value="ABC_transporter-like_ATP-bd"/>
</dbReference>
<dbReference type="Gene3D" id="3.40.50.300">
    <property type="entry name" value="P-loop containing nucleotide triphosphate hydrolases"/>
    <property type="match status" value="1"/>
</dbReference>
<evidence type="ECO:0000259" key="4">
    <source>
        <dbReference type="PROSITE" id="PS50893"/>
    </source>
</evidence>
<dbReference type="RefSeq" id="WP_097939451.1">
    <property type="nucleotide sequence ID" value="NZ_BLKS01000001.1"/>
</dbReference>
<dbReference type="GO" id="GO:0022857">
    <property type="term" value="F:transmembrane transporter activity"/>
    <property type="evidence" value="ECO:0007669"/>
    <property type="project" value="TreeGrafter"/>
</dbReference>
<dbReference type="GO" id="GO:0005886">
    <property type="term" value="C:plasma membrane"/>
    <property type="evidence" value="ECO:0007669"/>
    <property type="project" value="TreeGrafter"/>
</dbReference>
<accession>A0A2A7N8P9</accession>
<dbReference type="PROSITE" id="PS00211">
    <property type="entry name" value="ABC_TRANSPORTER_1"/>
    <property type="match status" value="1"/>
</dbReference>
<dbReference type="Pfam" id="PF00005">
    <property type="entry name" value="ABC_tran"/>
    <property type="match status" value="1"/>
</dbReference>
<dbReference type="InterPro" id="IPR027417">
    <property type="entry name" value="P-loop_NTPase"/>
</dbReference>
<proteinExistence type="predicted"/>
<sequence>MTTRTGARTGAPHGAAASVVVHCTDLSRTFGVGPTAVHAVRAVSCCVPRWARIALTGPSGSGKSTLLHLIAGLDTPTAGSVRWPALVEGPRPGRPTGIGMVFQGPSLLPSLDVTENVALPLLFAGQPHQAAMRHARAALDVLDIGDLAAKLPDELSGGQAQRVAIARALATRPAVILADEPTGQLDHPTADRVITVLLDSAVSIGAAVIIATHDPAIAARLPDQWVMRDGQLDTQPNTDAQTT</sequence>
<dbReference type="OrthoDB" id="9787227at2"/>
<protein>
    <submittedName>
        <fullName evidence="5">ABC transporter ATP-binding protein</fullName>
    </submittedName>
</protein>